<comment type="caution">
    <text evidence="1">The sequence shown here is derived from an EMBL/GenBank/DDBJ whole genome shotgun (WGS) entry which is preliminary data.</text>
</comment>
<dbReference type="AlphaFoldDB" id="A0A229P0W9"/>
<dbReference type="Proteomes" id="UP000215145">
    <property type="component" value="Unassembled WGS sequence"/>
</dbReference>
<proteinExistence type="predicted"/>
<reference evidence="1 2" key="1">
    <citation type="submission" date="2017-07" db="EMBL/GenBank/DDBJ databases">
        <title>Paenibacillus herberti R33 genome sequencing and assembly.</title>
        <authorList>
            <person name="Su W."/>
        </authorList>
    </citation>
    <scope>NUCLEOTIDE SEQUENCE [LARGE SCALE GENOMIC DNA]</scope>
    <source>
        <strain evidence="1 2">R33</strain>
    </source>
</reference>
<accession>A0A229P0W9</accession>
<evidence type="ECO:0000313" key="1">
    <source>
        <dbReference type="EMBL" id="OXM15790.1"/>
    </source>
</evidence>
<evidence type="ECO:0000313" key="2">
    <source>
        <dbReference type="Proteomes" id="UP000215145"/>
    </source>
</evidence>
<keyword evidence="2" id="KW-1185">Reference proteome</keyword>
<sequence>MNLGVVLVLFILLVIVTSVFAPKCALNDENPIGISGTLGFDVANYSSTPLSCASVSGDSGFPTPSAYLPAYDGHNHFELTIRSMLQLLSSLPDQKYV</sequence>
<protein>
    <submittedName>
        <fullName evidence="1">Uncharacterized protein</fullName>
    </submittedName>
</protein>
<dbReference type="EMBL" id="NMUQ01000001">
    <property type="protein sequence ID" value="OXM15790.1"/>
    <property type="molecule type" value="Genomic_DNA"/>
</dbReference>
<organism evidence="1 2">
    <name type="scientific">Paenibacillus herberti</name>
    <dbReference type="NCBI Taxonomy" id="1619309"/>
    <lineage>
        <taxon>Bacteria</taxon>
        <taxon>Bacillati</taxon>
        <taxon>Bacillota</taxon>
        <taxon>Bacilli</taxon>
        <taxon>Bacillales</taxon>
        <taxon>Paenibacillaceae</taxon>
        <taxon>Paenibacillus</taxon>
    </lineage>
</organism>
<gene>
    <name evidence="1" type="ORF">CGZ75_03465</name>
</gene>
<dbReference type="RefSeq" id="WP_141136655.1">
    <property type="nucleotide sequence ID" value="NZ_NMUQ01000001.1"/>
</dbReference>
<name>A0A229P0W9_9BACL</name>